<dbReference type="SUPFAM" id="SSF56059">
    <property type="entry name" value="Glutathione synthetase ATP-binding domain-like"/>
    <property type="match status" value="1"/>
</dbReference>
<keyword evidence="3" id="KW-1185">Reference proteome</keyword>
<reference evidence="2 3" key="1">
    <citation type="submission" date="2019-01" db="EMBL/GenBank/DDBJ databases">
        <authorList>
            <person name="Brito A."/>
        </authorList>
    </citation>
    <scope>NUCLEOTIDE SEQUENCE [LARGE SCALE GENOMIC DNA]</scope>
    <source>
        <strain evidence="2">1</strain>
    </source>
</reference>
<dbReference type="Gene3D" id="3.30.470.20">
    <property type="entry name" value="ATP-grasp fold, B domain"/>
    <property type="match status" value="1"/>
</dbReference>
<evidence type="ECO:0000313" key="3">
    <source>
        <dbReference type="Proteomes" id="UP000320055"/>
    </source>
</evidence>
<dbReference type="RefSeq" id="WP_144867260.1">
    <property type="nucleotide sequence ID" value="NZ_LR213824.1"/>
</dbReference>
<dbReference type="AlphaFoldDB" id="A0A563W2T5"/>
<name>A0A563W2T5_9CYAN</name>
<proteinExistence type="predicted"/>
<gene>
    <name evidence="2" type="ORF">H1P_650019</name>
</gene>
<sequence length="304" mass="35281">MAEIDVVILTEARYIKPDETDWYISQIIYEESLIISRLLEKGIKCRRIEWDNPQFDWEKCKLALFRTTWDYFEKLPKFLDWLNKTSEKIDFINSRETILWNLNKKYLSDLKNKGISIVPTFFFPKGESVSPQKLFSTVDSEEIVIKPVVSGTAKDTYRLNSNNISALMPTLVDLFREQEMMLQPFQESILNDGEISLIVIGGKCTHAIKKTPKSGDFRVQDDYGGTVSTYFPSDEERRFAEEAINNCGYSVLYGRVDVVRSNQGKLAIMELELIEPELFFRFHTPSARELADLIANRLEKIEKN</sequence>
<dbReference type="GO" id="GO:0004363">
    <property type="term" value="F:glutathione synthase activity"/>
    <property type="evidence" value="ECO:0007669"/>
    <property type="project" value="InterPro"/>
</dbReference>
<dbReference type="OrthoDB" id="3373978at2"/>
<feature type="domain" description="Prokaryotic glutathione synthetase ATP-binding" evidence="1">
    <location>
        <begin position="140"/>
        <end position="242"/>
    </location>
</feature>
<dbReference type="PANTHER" id="PTHR39217:SF1">
    <property type="entry name" value="GLUTATHIONE SYNTHETASE"/>
    <property type="match status" value="1"/>
</dbReference>
<accession>A0A563W2T5</accession>
<keyword evidence="2" id="KW-0436">Ligase</keyword>
<dbReference type="InterPro" id="IPR053191">
    <property type="entry name" value="DcsG_Biosynth_Enzyme"/>
</dbReference>
<dbReference type="InterPro" id="IPR004218">
    <property type="entry name" value="GSHS_ATP-bd"/>
</dbReference>
<dbReference type="PANTHER" id="PTHR39217">
    <property type="match status" value="1"/>
</dbReference>
<evidence type="ECO:0000259" key="1">
    <source>
        <dbReference type="Pfam" id="PF02955"/>
    </source>
</evidence>
<dbReference type="GO" id="GO:0005524">
    <property type="term" value="F:ATP binding"/>
    <property type="evidence" value="ECO:0007669"/>
    <property type="project" value="InterPro"/>
</dbReference>
<organism evidence="2 3">
    <name type="scientific">Hyella patelloides LEGE 07179</name>
    <dbReference type="NCBI Taxonomy" id="945734"/>
    <lineage>
        <taxon>Bacteria</taxon>
        <taxon>Bacillati</taxon>
        <taxon>Cyanobacteriota</taxon>
        <taxon>Cyanophyceae</taxon>
        <taxon>Pleurocapsales</taxon>
        <taxon>Hyellaceae</taxon>
        <taxon>Hyella</taxon>
    </lineage>
</organism>
<evidence type="ECO:0000313" key="2">
    <source>
        <dbReference type="EMBL" id="VEP17853.1"/>
    </source>
</evidence>
<dbReference type="EMBL" id="CAACVJ010000612">
    <property type="protein sequence ID" value="VEP17853.1"/>
    <property type="molecule type" value="Genomic_DNA"/>
</dbReference>
<dbReference type="Pfam" id="PF02955">
    <property type="entry name" value="GSH-S_ATP"/>
    <property type="match status" value="1"/>
</dbReference>
<protein>
    <submittedName>
        <fullName evidence="2">Glutathione synthase/RimK-type ligase, ATP-grasp superfamily</fullName>
    </submittedName>
</protein>
<dbReference type="Proteomes" id="UP000320055">
    <property type="component" value="Unassembled WGS sequence"/>
</dbReference>